<dbReference type="Pfam" id="PF17921">
    <property type="entry name" value="Integrase_H2C2"/>
    <property type="match status" value="1"/>
</dbReference>
<dbReference type="Gene3D" id="3.30.420.10">
    <property type="entry name" value="Ribonuclease H-like superfamily/Ribonuclease H"/>
    <property type="match status" value="1"/>
</dbReference>
<comment type="caution">
    <text evidence="2">The sequence shown here is derived from an EMBL/GenBank/DDBJ whole genome shotgun (WGS) entry which is preliminary data.</text>
</comment>
<gene>
    <name evidence="2" type="ORF">BYL167_LOCUS61230</name>
</gene>
<dbReference type="PANTHER" id="PTHR37984:SF15">
    <property type="entry name" value="INTEGRASE CATALYTIC DOMAIN-CONTAINING PROTEIN"/>
    <property type="match status" value="1"/>
</dbReference>
<accession>A0A8S3EPM4</accession>
<dbReference type="GO" id="GO:0015074">
    <property type="term" value="P:DNA integration"/>
    <property type="evidence" value="ECO:0007669"/>
    <property type="project" value="InterPro"/>
</dbReference>
<proteinExistence type="predicted"/>
<reference evidence="2" key="1">
    <citation type="submission" date="2021-02" db="EMBL/GenBank/DDBJ databases">
        <authorList>
            <person name="Nowell W R."/>
        </authorList>
    </citation>
    <scope>NUCLEOTIDE SEQUENCE</scope>
</reference>
<evidence type="ECO:0000313" key="3">
    <source>
        <dbReference type="Proteomes" id="UP000681967"/>
    </source>
</evidence>
<dbReference type="InterPro" id="IPR041588">
    <property type="entry name" value="Integrase_H2C2"/>
</dbReference>
<name>A0A8S3EPM4_9BILA</name>
<feature type="domain" description="Integrase catalytic" evidence="1">
    <location>
        <begin position="70"/>
        <end position="229"/>
    </location>
</feature>
<dbReference type="Pfam" id="PF00665">
    <property type="entry name" value="rve"/>
    <property type="match status" value="1"/>
</dbReference>
<dbReference type="Gene3D" id="1.10.340.70">
    <property type="match status" value="1"/>
</dbReference>
<dbReference type="PROSITE" id="PS50994">
    <property type="entry name" value="INTEGRASE"/>
    <property type="match status" value="1"/>
</dbReference>
<sequence>MISSLLEARHDDPLTGAHFSTDCMYYKIRPHFWWPSMKTTIQRYVKSCSLCTQFNIDRAKRYGHLHSIPPPEGPFALIGIDFCGPLPRTPRENQYALVITDYFTRYITALALPNCTADTTARALFDDLFCKFGIPSAILSDRGTHFQNKLMENLQNLIGYNHIYSTPYHPQTNGVVERFNATFVAQIAKLQSTQHNNWDEYLQAVVFAYNTGVYKSTKFSPYELLYGRTARLPIYIQPKEFTFLKPNDYFEQLRKTLRIFHQASRENILCQQQANQAYYNKNRLDPQLKLGDKVFTCTYVSKGKLDPKFSPTPKIVVEIYHP</sequence>
<organism evidence="2 3">
    <name type="scientific">Rotaria magnacalcarata</name>
    <dbReference type="NCBI Taxonomy" id="392030"/>
    <lineage>
        <taxon>Eukaryota</taxon>
        <taxon>Metazoa</taxon>
        <taxon>Spiralia</taxon>
        <taxon>Gnathifera</taxon>
        <taxon>Rotifera</taxon>
        <taxon>Eurotatoria</taxon>
        <taxon>Bdelloidea</taxon>
        <taxon>Philodinida</taxon>
        <taxon>Philodinidae</taxon>
        <taxon>Rotaria</taxon>
    </lineage>
</organism>
<protein>
    <recommendedName>
        <fullName evidence="1">Integrase catalytic domain-containing protein</fullName>
    </recommendedName>
</protein>
<feature type="non-terminal residue" evidence="2">
    <location>
        <position position="322"/>
    </location>
</feature>
<dbReference type="Proteomes" id="UP000681967">
    <property type="component" value="Unassembled WGS sequence"/>
</dbReference>
<dbReference type="AlphaFoldDB" id="A0A8S3EPM4"/>
<evidence type="ECO:0000313" key="2">
    <source>
        <dbReference type="EMBL" id="CAF5075746.1"/>
    </source>
</evidence>
<dbReference type="InterPro" id="IPR012337">
    <property type="entry name" value="RNaseH-like_sf"/>
</dbReference>
<dbReference type="InterPro" id="IPR050951">
    <property type="entry name" value="Retrovirus_Pol_polyprotein"/>
</dbReference>
<dbReference type="FunFam" id="3.30.420.10:FF:000032">
    <property type="entry name" value="Retrovirus-related Pol polyprotein from transposon 297-like Protein"/>
    <property type="match status" value="1"/>
</dbReference>
<evidence type="ECO:0000259" key="1">
    <source>
        <dbReference type="PROSITE" id="PS50994"/>
    </source>
</evidence>
<dbReference type="GO" id="GO:0003676">
    <property type="term" value="F:nucleic acid binding"/>
    <property type="evidence" value="ECO:0007669"/>
    <property type="project" value="InterPro"/>
</dbReference>
<dbReference type="SUPFAM" id="SSF53098">
    <property type="entry name" value="Ribonuclease H-like"/>
    <property type="match status" value="1"/>
</dbReference>
<dbReference type="InterPro" id="IPR001584">
    <property type="entry name" value="Integrase_cat-core"/>
</dbReference>
<dbReference type="EMBL" id="CAJOBH010232162">
    <property type="protein sequence ID" value="CAF5075746.1"/>
    <property type="molecule type" value="Genomic_DNA"/>
</dbReference>
<dbReference type="PANTHER" id="PTHR37984">
    <property type="entry name" value="PROTEIN CBG26694"/>
    <property type="match status" value="1"/>
</dbReference>
<dbReference type="InterPro" id="IPR036397">
    <property type="entry name" value="RNaseH_sf"/>
</dbReference>